<name>A0A829HX89_9MYCO</name>
<accession>A0A829HX89</accession>
<protein>
    <recommendedName>
        <fullName evidence="3">Cullin, a subunit of E3 ubiquitin ligase</fullName>
    </recommendedName>
</protein>
<dbReference type="AlphaFoldDB" id="A0A829HX89"/>
<dbReference type="EMBL" id="ATFQ01000015">
    <property type="protein sequence ID" value="EPQ24132.1"/>
    <property type="molecule type" value="Genomic_DNA"/>
</dbReference>
<gene>
    <name evidence="1" type="ORF">J108_07385</name>
</gene>
<dbReference type="InterPro" id="IPR011335">
    <property type="entry name" value="Restrct_endonuc-II-like"/>
</dbReference>
<dbReference type="Gene3D" id="3.40.960.10">
    <property type="entry name" value="VSR Endonuclease"/>
    <property type="match status" value="1"/>
</dbReference>
<dbReference type="Proteomes" id="UP000014969">
    <property type="component" value="Unassembled WGS sequence"/>
</dbReference>
<evidence type="ECO:0008006" key="3">
    <source>
        <dbReference type="Google" id="ProtNLM"/>
    </source>
</evidence>
<proteinExistence type="predicted"/>
<sequence length="289" mass="32165">MSGVERTLPRMGEPFVGSEAVRSGRLTAYALRTRYVAIHPDVYLPRGAQLTPLVRAQASWLWTGRRGVLAGHSASALHGARWIDAARNAEIVHDNRHRQPGITVWSGEIAPDEICVVRGMRATTAARTALDLACRCPRGRAVAAIDALCRATGLQISEALELASRHAGMRGIRRARTAFELVDPGAQSPKETWLRLLLRDAGLPPVSTQILVHNGDFVALAYIDMGWEDVMVGIEYDGDQHRSDRRQYLKDIRRLEMLEGMGWLIVRVVAEDHPHDIIRRVREALARRA</sequence>
<comment type="caution">
    <text evidence="1">The sequence shown here is derived from an EMBL/GenBank/DDBJ whole genome shotgun (WGS) entry which is preliminary data.</text>
</comment>
<evidence type="ECO:0000313" key="1">
    <source>
        <dbReference type="EMBL" id="EPQ24132.1"/>
    </source>
</evidence>
<dbReference type="SUPFAM" id="SSF52980">
    <property type="entry name" value="Restriction endonuclease-like"/>
    <property type="match status" value="1"/>
</dbReference>
<organism evidence="1 2">
    <name type="scientific">Mycobacteroides abscessus subsp. bolletii CRM-0020</name>
    <dbReference type="NCBI Taxonomy" id="1306401"/>
    <lineage>
        <taxon>Bacteria</taxon>
        <taxon>Bacillati</taxon>
        <taxon>Actinomycetota</taxon>
        <taxon>Actinomycetes</taxon>
        <taxon>Mycobacteriales</taxon>
        <taxon>Mycobacteriaceae</taxon>
        <taxon>Mycobacteroides</taxon>
        <taxon>Mycobacteroides abscessus</taxon>
    </lineage>
</organism>
<reference evidence="1 2" key="1">
    <citation type="journal article" date="2013" name="Genome Announc.">
        <title>Genome Sequence of an Epidemic Isolate of Mycobacterium abscessus subsp. bolletii from Rio de Janeiro, Brazil.</title>
        <authorList>
            <person name="Davidson R.M."/>
            <person name="Reynolds P.R."/>
            <person name="Farias-Hesson E."/>
            <person name="Duarte R.S."/>
            <person name="Jackson M."/>
            <person name="Strong M."/>
        </authorList>
    </citation>
    <scope>NUCLEOTIDE SEQUENCE [LARGE SCALE GENOMIC DNA]</scope>
    <source>
        <strain evidence="1 2">CRM-0020</strain>
    </source>
</reference>
<evidence type="ECO:0000313" key="2">
    <source>
        <dbReference type="Proteomes" id="UP000014969"/>
    </source>
</evidence>